<feature type="region of interest" description="Disordered" evidence="13">
    <location>
        <begin position="377"/>
        <end position="406"/>
    </location>
</feature>
<dbReference type="Pfam" id="PF09405">
    <property type="entry name" value="Btz"/>
    <property type="match status" value="1"/>
</dbReference>
<keyword evidence="4" id="KW-0813">Transport</keyword>
<dbReference type="EMBL" id="JBFXLQ010000059">
    <property type="protein sequence ID" value="KAL2862951.1"/>
    <property type="molecule type" value="Genomic_DNA"/>
</dbReference>
<dbReference type="Proteomes" id="UP001610432">
    <property type="component" value="Unassembled WGS sequence"/>
</dbReference>
<evidence type="ECO:0000313" key="15">
    <source>
        <dbReference type="EMBL" id="KAL2862951.1"/>
    </source>
</evidence>
<keyword evidence="11" id="KW-0508">mRNA splicing</keyword>
<evidence type="ECO:0000256" key="10">
    <source>
        <dbReference type="ARBA" id="ARBA00023161"/>
    </source>
</evidence>
<sequence length="672" mass="72550">MAPRRHNIGASRRRRREDEGEDEGSLDGEVEDDSLSEGSVISQQDDDDADGEGSDESDDDNISTKNPANRQINGRVPDGHRGSRRRHSASPRKSALATAVSDTDVMMNGLRVIDDGKGVTEIHFDDLRGDLNQTRRTPSAPPTEATKEQSSDKKGRELEKTVKDKEEDPTSVPKRGSFFLHDQRSTEAGANGQKPYGKSKTRPFGLIVDGNVRRKPDVTTEGQWTHDLHETVAGDDPPGVKRSTSSAAVPTHPRGSVPTTVPTAPRTSTPVRSFSSSVPIGNVPVVVYLPGMRNPISLPPILKQQHTRLPHHRPPLRRDKPVRISLPEQPPRYIFPATDRSFIFIPRAMRPNQQAYRGRGRGGFFGGRRPSIYASSNYTPSVGMSRRSSFGKPPSQDGYHSPAGSVASRHTVVTTENGKPIVRLPPPRPPGAMPPAPVLPVPPATIHLPPQPQVPQPIWRESRPAPIPMHQPRPQKAVSVADIETPASFPVNPPPAPQEQPFHHQVPIPGNGPAYGPEAAASYPPPAHTAATPLSQIPERAVHAPPFQLYGFQQPQPYYPGPYPGPVYYPGSDTGYAPYNNVGTGPGAPFAAGQNVPYMVPGTHTPAEPSSQPGTVAHESGGTVYYYDASQMYPGPNFGAPPAGGAMGVGGMMTPGTTYYYPQQPGVYYPSQ</sequence>
<keyword evidence="10" id="KW-0866">Nonsense-mediated mRNA decay</keyword>
<evidence type="ECO:0000256" key="9">
    <source>
        <dbReference type="ARBA" id="ARBA00022884"/>
    </source>
</evidence>
<keyword evidence="12" id="KW-0539">Nucleus</keyword>
<keyword evidence="16" id="KW-1185">Reference proteome</keyword>
<evidence type="ECO:0000256" key="8">
    <source>
        <dbReference type="ARBA" id="ARBA00022845"/>
    </source>
</evidence>
<feature type="compositionally biased region" description="Polar residues" evidence="13">
    <location>
        <begin position="63"/>
        <end position="72"/>
    </location>
</feature>
<proteinExistence type="inferred from homology"/>
<name>A0ABR4LEI9_9EURO</name>
<gene>
    <name evidence="15" type="ORF">BJX67DRAFT_276628</name>
</gene>
<comment type="subcellular location">
    <subcellularLocation>
        <location evidence="2">Cytoplasm</location>
    </subcellularLocation>
    <subcellularLocation>
        <location evidence="1">Nucleus</location>
    </subcellularLocation>
</comment>
<evidence type="ECO:0000256" key="1">
    <source>
        <dbReference type="ARBA" id="ARBA00004123"/>
    </source>
</evidence>
<comment type="similarity">
    <text evidence="3">Belongs to the CASC3 family.</text>
</comment>
<evidence type="ECO:0000259" key="14">
    <source>
        <dbReference type="SMART" id="SM01044"/>
    </source>
</evidence>
<evidence type="ECO:0000256" key="11">
    <source>
        <dbReference type="ARBA" id="ARBA00023187"/>
    </source>
</evidence>
<feature type="compositionally biased region" description="Polar residues" evidence="13">
    <location>
        <begin position="257"/>
        <end position="275"/>
    </location>
</feature>
<dbReference type="PANTHER" id="PTHR46837">
    <property type="entry name" value="PROTEIN MLN51 HOMOLOG"/>
    <property type="match status" value="1"/>
</dbReference>
<protein>
    <submittedName>
        <fullName evidence="15">CASC3/Barentsz eIF4AIII binding-domain-containing protein</fullName>
    </submittedName>
</protein>
<reference evidence="15 16" key="1">
    <citation type="submission" date="2024-07" db="EMBL/GenBank/DDBJ databases">
        <title>Section-level genome sequencing and comparative genomics of Aspergillus sections Usti and Cavernicolus.</title>
        <authorList>
            <consortium name="Lawrence Berkeley National Laboratory"/>
            <person name="Nybo J.L."/>
            <person name="Vesth T.C."/>
            <person name="Theobald S."/>
            <person name="Frisvad J.C."/>
            <person name="Larsen T.O."/>
            <person name="Kjaerboelling I."/>
            <person name="Rothschild-Mancinelli K."/>
            <person name="Lyhne E.K."/>
            <person name="Kogle M.E."/>
            <person name="Barry K."/>
            <person name="Clum A."/>
            <person name="Na H."/>
            <person name="Ledsgaard L."/>
            <person name="Lin J."/>
            <person name="Lipzen A."/>
            <person name="Kuo A."/>
            <person name="Riley R."/>
            <person name="Mondo S."/>
            <person name="Labutti K."/>
            <person name="Haridas S."/>
            <person name="Pangalinan J."/>
            <person name="Salamov A.A."/>
            <person name="Simmons B.A."/>
            <person name="Magnuson J.K."/>
            <person name="Chen J."/>
            <person name="Drula E."/>
            <person name="Henrissat B."/>
            <person name="Wiebenga A."/>
            <person name="Lubbers R.J."/>
            <person name="Gomes A.C."/>
            <person name="Macurrencykelacurrency M.R."/>
            <person name="Stajich J."/>
            <person name="Grigoriev I.V."/>
            <person name="Mortensen U.H."/>
            <person name="De Vries R.P."/>
            <person name="Baker S.E."/>
            <person name="Andersen M.R."/>
        </authorList>
    </citation>
    <scope>NUCLEOTIDE SEQUENCE [LARGE SCALE GENOMIC DNA]</scope>
    <source>
        <strain evidence="15 16">CBS 449.75</strain>
    </source>
</reference>
<dbReference type="PANTHER" id="PTHR46837:SF5">
    <property type="entry name" value="PROTEIN MLN51 HOMOLOG"/>
    <property type="match status" value="1"/>
</dbReference>
<feature type="domain" description="Btz" evidence="14">
    <location>
        <begin position="125"/>
        <end position="255"/>
    </location>
</feature>
<dbReference type="SMART" id="SM01044">
    <property type="entry name" value="Btz"/>
    <property type="match status" value="1"/>
</dbReference>
<dbReference type="RefSeq" id="XP_070881930.1">
    <property type="nucleotide sequence ID" value="XM_071026570.1"/>
</dbReference>
<organism evidence="15 16">
    <name type="scientific">Aspergillus lucknowensis</name>
    <dbReference type="NCBI Taxonomy" id="176173"/>
    <lineage>
        <taxon>Eukaryota</taxon>
        <taxon>Fungi</taxon>
        <taxon>Dikarya</taxon>
        <taxon>Ascomycota</taxon>
        <taxon>Pezizomycotina</taxon>
        <taxon>Eurotiomycetes</taxon>
        <taxon>Eurotiomycetidae</taxon>
        <taxon>Eurotiales</taxon>
        <taxon>Aspergillaceae</taxon>
        <taxon>Aspergillus</taxon>
        <taxon>Aspergillus subgen. Nidulantes</taxon>
    </lineage>
</organism>
<dbReference type="InterPro" id="IPR044796">
    <property type="entry name" value="MLN51_plant"/>
</dbReference>
<dbReference type="GeneID" id="98141642"/>
<accession>A0ABR4LEI9</accession>
<evidence type="ECO:0000256" key="12">
    <source>
        <dbReference type="ARBA" id="ARBA00023242"/>
    </source>
</evidence>
<evidence type="ECO:0000313" key="16">
    <source>
        <dbReference type="Proteomes" id="UP001610432"/>
    </source>
</evidence>
<comment type="caution">
    <text evidence="15">The sequence shown here is derived from an EMBL/GenBank/DDBJ whole genome shotgun (WGS) entry which is preliminary data.</text>
</comment>
<feature type="region of interest" description="Disordered" evidence="13">
    <location>
        <begin position="1"/>
        <end position="107"/>
    </location>
</feature>
<evidence type="ECO:0000256" key="7">
    <source>
        <dbReference type="ARBA" id="ARBA00022816"/>
    </source>
</evidence>
<evidence type="ECO:0000256" key="2">
    <source>
        <dbReference type="ARBA" id="ARBA00004496"/>
    </source>
</evidence>
<feature type="region of interest" description="Disordered" evidence="13">
    <location>
        <begin position="229"/>
        <end position="275"/>
    </location>
</feature>
<evidence type="ECO:0000256" key="13">
    <source>
        <dbReference type="SAM" id="MobiDB-lite"/>
    </source>
</evidence>
<feature type="compositionally biased region" description="Basic residues" evidence="13">
    <location>
        <begin position="1"/>
        <end position="15"/>
    </location>
</feature>
<keyword evidence="9" id="KW-0694">RNA-binding</keyword>
<feature type="compositionally biased region" description="Acidic residues" evidence="13">
    <location>
        <begin position="19"/>
        <end position="35"/>
    </location>
</feature>
<evidence type="ECO:0000256" key="3">
    <source>
        <dbReference type="ARBA" id="ARBA00009548"/>
    </source>
</evidence>
<evidence type="ECO:0000256" key="6">
    <source>
        <dbReference type="ARBA" id="ARBA00022664"/>
    </source>
</evidence>
<evidence type="ECO:0000256" key="5">
    <source>
        <dbReference type="ARBA" id="ARBA00022490"/>
    </source>
</evidence>
<dbReference type="InterPro" id="IPR018545">
    <property type="entry name" value="Btz_dom"/>
</dbReference>
<feature type="region of interest" description="Disordered" evidence="13">
    <location>
        <begin position="124"/>
        <end position="204"/>
    </location>
</feature>
<keyword evidence="6" id="KW-0507">mRNA processing</keyword>
<feature type="compositionally biased region" description="Polar residues" evidence="13">
    <location>
        <begin position="377"/>
        <end position="388"/>
    </location>
</feature>
<keyword evidence="8" id="KW-0810">Translation regulation</keyword>
<evidence type="ECO:0000256" key="4">
    <source>
        <dbReference type="ARBA" id="ARBA00022448"/>
    </source>
</evidence>
<feature type="compositionally biased region" description="Acidic residues" evidence="13">
    <location>
        <begin position="44"/>
        <end position="61"/>
    </location>
</feature>
<feature type="compositionally biased region" description="Basic and acidic residues" evidence="13">
    <location>
        <begin position="145"/>
        <end position="168"/>
    </location>
</feature>
<keyword evidence="5" id="KW-0963">Cytoplasm</keyword>
<keyword evidence="7" id="KW-0509">mRNA transport</keyword>